<comment type="caution">
    <text evidence="6">The sequence shown here is derived from an EMBL/GenBank/DDBJ whole genome shotgun (WGS) entry which is preliminary data.</text>
</comment>
<evidence type="ECO:0000259" key="5">
    <source>
        <dbReference type="PROSITE" id="PS51999"/>
    </source>
</evidence>
<dbReference type="Proteomes" id="UP000195402">
    <property type="component" value="Unassembled WGS sequence"/>
</dbReference>
<evidence type="ECO:0000313" key="7">
    <source>
        <dbReference type="Proteomes" id="UP000195402"/>
    </source>
</evidence>
<evidence type="ECO:0000256" key="1">
    <source>
        <dbReference type="ARBA" id="ARBA00022723"/>
    </source>
</evidence>
<proteinExistence type="predicted"/>
<keyword evidence="3" id="KW-0862">Zinc</keyword>
<dbReference type="EMBL" id="MVGT01000033">
    <property type="protein sequence ID" value="OVA20861.1"/>
    <property type="molecule type" value="Genomic_DNA"/>
</dbReference>
<sequence length="197" mass="22242">MGGNDASSSRQKLVDPFGFYRRVFSSTTPLTVRGACKRENCNSIRKMLTSNTDANPGRKFLTCQYYTICRSFQWLDEAVAKSISTCSTPKQHISEGCFECGASDHWHSKCPWLKIPCRVEGCSGVRKLKTSGKKCSHGEQFLRCNEYPDFQWLKDAKKEFEDQKESTPINARIIIEAKVVDICAKIDKGLCLFSSSQ</sequence>
<feature type="domain" description="GRF-type" evidence="5">
    <location>
        <begin position="36"/>
        <end position="78"/>
    </location>
</feature>
<evidence type="ECO:0000313" key="6">
    <source>
        <dbReference type="EMBL" id="OVA20861.1"/>
    </source>
</evidence>
<evidence type="ECO:0000256" key="3">
    <source>
        <dbReference type="ARBA" id="ARBA00022833"/>
    </source>
</evidence>
<keyword evidence="2 4" id="KW-0863">Zinc-finger</keyword>
<gene>
    <name evidence="6" type="ORF">BVC80_8901g25</name>
</gene>
<accession>A0A200RDU4</accession>
<name>A0A200RDU4_MACCD</name>
<dbReference type="InParanoid" id="A0A200RDU4"/>
<dbReference type="OrthoDB" id="407442at2759"/>
<dbReference type="AlphaFoldDB" id="A0A200RDU4"/>
<dbReference type="GO" id="GO:0008270">
    <property type="term" value="F:zinc ion binding"/>
    <property type="evidence" value="ECO:0007669"/>
    <property type="project" value="UniProtKB-KW"/>
</dbReference>
<reference evidence="6" key="1">
    <citation type="journal article" date="2017" name="Mol. Plant">
        <title>The Genome of Medicinal Plant Macleaya cordata Provides New Insights into Benzylisoquinoline Alkaloids Metabolism.</title>
        <authorList>
            <person name="Liu X."/>
            <person name="Liu Y."/>
            <person name="Huang P."/>
            <person name="Ma Y."/>
            <person name="Qing Z."/>
            <person name="Tang Q."/>
            <person name="Cao H."/>
            <person name="Cheng P."/>
            <person name="Zheng Y."/>
            <person name="Yuan Z."/>
            <person name="Zhou Y."/>
            <person name="Liu J."/>
            <person name="Tang Z."/>
            <person name="Zhuo Y."/>
            <person name="Zhang Y."/>
            <person name="Yu L."/>
            <person name="Huang J."/>
            <person name="Yang P."/>
            <person name="Peng Q."/>
            <person name="Zhang J."/>
            <person name="Jiang W."/>
            <person name="Zhang Z."/>
            <person name="Lin K."/>
            <person name="Ro D.K."/>
            <person name="Chen X."/>
            <person name="Xiong X."/>
            <person name="Shang Y."/>
            <person name="Huang S."/>
            <person name="Zeng J."/>
        </authorList>
    </citation>
    <scope>NUCLEOTIDE SEQUENCE [LARGE SCALE GENOMIC DNA]</scope>
    <source>
        <strain evidence="6">BLH2017</strain>
        <tissue evidence="6">Root</tissue>
    </source>
</reference>
<evidence type="ECO:0000256" key="2">
    <source>
        <dbReference type="ARBA" id="ARBA00022771"/>
    </source>
</evidence>
<dbReference type="InterPro" id="IPR010666">
    <property type="entry name" value="Znf_GRF"/>
</dbReference>
<protein>
    <submittedName>
        <fullName evidence="6">Zinc finger protein</fullName>
    </submittedName>
</protein>
<evidence type="ECO:0000256" key="4">
    <source>
        <dbReference type="PROSITE-ProRule" id="PRU01343"/>
    </source>
</evidence>
<keyword evidence="7" id="KW-1185">Reference proteome</keyword>
<keyword evidence="1" id="KW-0479">Metal-binding</keyword>
<organism evidence="6 7">
    <name type="scientific">Macleaya cordata</name>
    <name type="common">Five-seeded plume-poppy</name>
    <name type="synonym">Bocconia cordata</name>
    <dbReference type="NCBI Taxonomy" id="56857"/>
    <lineage>
        <taxon>Eukaryota</taxon>
        <taxon>Viridiplantae</taxon>
        <taxon>Streptophyta</taxon>
        <taxon>Embryophyta</taxon>
        <taxon>Tracheophyta</taxon>
        <taxon>Spermatophyta</taxon>
        <taxon>Magnoliopsida</taxon>
        <taxon>Ranunculales</taxon>
        <taxon>Papaveraceae</taxon>
        <taxon>Papaveroideae</taxon>
        <taxon>Macleaya</taxon>
    </lineage>
</organism>
<dbReference type="PROSITE" id="PS51999">
    <property type="entry name" value="ZF_GRF"/>
    <property type="match status" value="1"/>
</dbReference>